<reference evidence="2 3" key="1">
    <citation type="submission" date="2020-07" db="EMBL/GenBank/DDBJ databases">
        <title>Complete genome sequence for Sandaracinobacter sp. M6.</title>
        <authorList>
            <person name="Tang Y."/>
            <person name="Liu Q."/>
            <person name="Guo Z."/>
            <person name="Lei P."/>
            <person name="Huang B."/>
        </authorList>
    </citation>
    <scope>NUCLEOTIDE SEQUENCE [LARGE SCALE GENOMIC DNA]</scope>
    <source>
        <strain evidence="2 3">M6</strain>
    </source>
</reference>
<dbReference type="InterPro" id="IPR008325">
    <property type="entry name" value="EipA-like"/>
</dbReference>
<dbReference type="EMBL" id="CP059851">
    <property type="protein sequence ID" value="QMW23570.1"/>
    <property type="molecule type" value="Genomic_DNA"/>
</dbReference>
<dbReference type="AlphaFoldDB" id="A0A7G5IJM8"/>
<name>A0A7G5IJM8_9SPHN</name>
<dbReference type="Pfam" id="PF06577">
    <property type="entry name" value="EipA"/>
    <property type="match status" value="1"/>
</dbReference>
<dbReference type="Proteomes" id="UP000515292">
    <property type="component" value="Chromosome"/>
</dbReference>
<evidence type="ECO:0000256" key="1">
    <source>
        <dbReference type="SAM" id="SignalP"/>
    </source>
</evidence>
<keyword evidence="1" id="KW-0732">Signal</keyword>
<organism evidence="2 3">
    <name type="scientific">Sandaracinobacteroides saxicola</name>
    <dbReference type="NCBI Taxonomy" id="2759707"/>
    <lineage>
        <taxon>Bacteria</taxon>
        <taxon>Pseudomonadati</taxon>
        <taxon>Pseudomonadota</taxon>
        <taxon>Alphaproteobacteria</taxon>
        <taxon>Sphingomonadales</taxon>
        <taxon>Sphingosinicellaceae</taxon>
        <taxon>Sandaracinobacteroides</taxon>
    </lineage>
</organism>
<evidence type="ECO:0000313" key="3">
    <source>
        <dbReference type="Proteomes" id="UP000515292"/>
    </source>
</evidence>
<feature type="signal peptide" evidence="1">
    <location>
        <begin position="1"/>
        <end position="16"/>
    </location>
</feature>
<protein>
    <submittedName>
        <fullName evidence="2">DUF1134 domain-containing protein</fullName>
    </submittedName>
</protein>
<feature type="chain" id="PRO_5028849460" evidence="1">
    <location>
        <begin position="17"/>
        <end position="209"/>
    </location>
</feature>
<accession>A0A7G5IJM8</accession>
<dbReference type="RefSeq" id="WP_182297393.1">
    <property type="nucleotide sequence ID" value="NZ_CP059851.1"/>
</dbReference>
<sequence length="209" mass="21627">MRPALLALLLASPALAQTAAPQPATPAPAAAPAAPAAGAAAVPSQPAGSAVYEKDDIIAAADGAFGKGAKGVGAVIEKIFIDLGKPNAYIVGREGSGAVGVGLRYGKGTLYSKVEGERTVHWTGPSLGFDVGGDASRTFTLVYHLDDTDDIFKRFPAVEGRAYLIGGISANYHQRGRIIVVPVRLGAGWRLGANVGYIRYTREGRILPF</sequence>
<proteinExistence type="predicted"/>
<evidence type="ECO:0000313" key="2">
    <source>
        <dbReference type="EMBL" id="QMW23570.1"/>
    </source>
</evidence>
<dbReference type="KEGG" id="sand:H3309_03475"/>
<gene>
    <name evidence="2" type="ORF">H3309_03475</name>
</gene>
<keyword evidence="3" id="KW-1185">Reference proteome</keyword>